<dbReference type="AlphaFoldDB" id="A0A9P8P963"/>
<dbReference type="Proteomes" id="UP000769157">
    <property type="component" value="Unassembled WGS sequence"/>
</dbReference>
<dbReference type="GO" id="GO:0005739">
    <property type="term" value="C:mitochondrion"/>
    <property type="evidence" value="ECO:0007669"/>
    <property type="project" value="UniProtKB-SubCell"/>
</dbReference>
<evidence type="ECO:0000256" key="2">
    <source>
        <dbReference type="ARBA" id="ARBA00023128"/>
    </source>
</evidence>
<name>A0A9P8P963_9ASCO</name>
<dbReference type="EMBL" id="JAEUBE010000199">
    <property type="protein sequence ID" value="KAH3666974.1"/>
    <property type="molecule type" value="Genomic_DNA"/>
</dbReference>
<comment type="subcellular location">
    <subcellularLocation>
        <location evidence="3">Mitochondrion</location>
    </subcellularLocation>
</comment>
<proteinExistence type="inferred from homology"/>
<sequence>MLPFTRKVSFSLGQNIGRGIRFQSTAAYETVIKSVRQDLKNNIKAKADVLERNVIKSILVEVKNFEVNNPGKTKDEFQLHDLLTKLANQRRKTAQEYLKDGTSKRSKEMGEKELSEIPYIEKYLKELPVASEAEIEAKVEEIANELIKEGPLDNPKKLFGKIPWNLIQSEWKASRSSVTSVIPKVLEKYK</sequence>
<gene>
    <name evidence="3" type="primary">AIM41</name>
    <name evidence="4" type="ORF">OGAPHI_003424</name>
</gene>
<comment type="similarity">
    <text evidence="1 3">Belongs to the AIM41 family.</text>
</comment>
<evidence type="ECO:0000313" key="5">
    <source>
        <dbReference type="Proteomes" id="UP000769157"/>
    </source>
</evidence>
<dbReference type="InterPro" id="IPR003789">
    <property type="entry name" value="Asn/Gln_tRNA_amidoTrase-B-like"/>
</dbReference>
<dbReference type="Gene3D" id="1.10.1510.10">
    <property type="entry name" value="Uncharacterised protein YqeY/AIM41 PF09424, N-terminal domain"/>
    <property type="match status" value="1"/>
</dbReference>
<organism evidence="4 5">
    <name type="scientific">Ogataea philodendri</name>
    <dbReference type="NCBI Taxonomy" id="1378263"/>
    <lineage>
        <taxon>Eukaryota</taxon>
        <taxon>Fungi</taxon>
        <taxon>Dikarya</taxon>
        <taxon>Ascomycota</taxon>
        <taxon>Saccharomycotina</taxon>
        <taxon>Pichiomycetes</taxon>
        <taxon>Pichiales</taxon>
        <taxon>Pichiaceae</taxon>
        <taxon>Ogataea</taxon>
    </lineage>
</organism>
<evidence type="ECO:0000256" key="3">
    <source>
        <dbReference type="RuleBase" id="RU365099"/>
    </source>
</evidence>
<protein>
    <recommendedName>
        <fullName evidence="3">Altered inheritance of mitochondria protein 41</fullName>
    </recommendedName>
</protein>
<evidence type="ECO:0000313" key="4">
    <source>
        <dbReference type="EMBL" id="KAH3666974.1"/>
    </source>
</evidence>
<dbReference type="InterPro" id="IPR042184">
    <property type="entry name" value="YqeY/Aim41_N"/>
</dbReference>
<reference evidence="4" key="2">
    <citation type="submission" date="2021-01" db="EMBL/GenBank/DDBJ databases">
        <authorList>
            <person name="Schikora-Tamarit M.A."/>
        </authorList>
    </citation>
    <scope>NUCLEOTIDE SEQUENCE</scope>
    <source>
        <strain evidence="4">CBS6075</strain>
    </source>
</reference>
<keyword evidence="5" id="KW-1185">Reference proteome</keyword>
<dbReference type="PANTHER" id="PTHR28055">
    <property type="entry name" value="ALTERED INHERITANCE OF MITOCHONDRIA PROTEIN 41, MITOCHONDRIAL"/>
    <property type="match status" value="1"/>
</dbReference>
<comment type="caution">
    <text evidence="4">The sequence shown here is derived from an EMBL/GenBank/DDBJ whole genome shotgun (WGS) entry which is preliminary data.</text>
</comment>
<dbReference type="SUPFAM" id="SSF89095">
    <property type="entry name" value="GatB/YqeY motif"/>
    <property type="match status" value="1"/>
</dbReference>
<accession>A0A9P8P963</accession>
<keyword evidence="2 3" id="KW-0496">Mitochondrion</keyword>
<dbReference type="Pfam" id="PF09424">
    <property type="entry name" value="YqeY"/>
    <property type="match status" value="1"/>
</dbReference>
<dbReference type="InterPro" id="IPR019004">
    <property type="entry name" value="YqeY/Aim41"/>
</dbReference>
<dbReference type="GO" id="GO:0016884">
    <property type="term" value="F:carbon-nitrogen ligase activity, with glutamine as amido-N-donor"/>
    <property type="evidence" value="ECO:0007669"/>
    <property type="project" value="UniProtKB-UniRule"/>
</dbReference>
<evidence type="ECO:0000256" key="1">
    <source>
        <dbReference type="ARBA" id="ARBA00007538"/>
    </source>
</evidence>
<dbReference type="PANTHER" id="PTHR28055:SF1">
    <property type="entry name" value="ALTERED INHERITANCE OF MITOCHONDRIA PROTEIN 41, MITOCHONDRIAL"/>
    <property type="match status" value="1"/>
</dbReference>
<dbReference type="OrthoDB" id="538640at2759"/>
<reference evidence="4" key="1">
    <citation type="journal article" date="2021" name="Open Biol.">
        <title>Shared evolutionary footprints suggest mitochondrial oxidative damage underlies multiple complex I losses in fungi.</title>
        <authorList>
            <person name="Schikora-Tamarit M.A."/>
            <person name="Marcet-Houben M."/>
            <person name="Nosek J."/>
            <person name="Gabaldon T."/>
        </authorList>
    </citation>
    <scope>NUCLEOTIDE SEQUENCE</scope>
    <source>
        <strain evidence="4">CBS6075</strain>
    </source>
</reference>